<feature type="compositionally biased region" description="Low complexity" evidence="1">
    <location>
        <begin position="27"/>
        <end position="57"/>
    </location>
</feature>
<name>A0A0A9EQ09_ARUDO</name>
<reference evidence="2" key="2">
    <citation type="journal article" date="2015" name="Data Brief">
        <title>Shoot transcriptome of the giant reed, Arundo donax.</title>
        <authorList>
            <person name="Barrero R.A."/>
            <person name="Guerrero F.D."/>
            <person name="Moolhuijzen P."/>
            <person name="Goolsby J.A."/>
            <person name="Tidwell J."/>
            <person name="Bellgard S.E."/>
            <person name="Bellgard M.I."/>
        </authorList>
    </citation>
    <scope>NUCLEOTIDE SEQUENCE</scope>
    <source>
        <tissue evidence="2">Shoot tissue taken approximately 20 cm above the soil surface</tissue>
    </source>
</reference>
<organism evidence="2">
    <name type="scientific">Arundo donax</name>
    <name type="common">Giant reed</name>
    <name type="synonym">Donax arundinaceus</name>
    <dbReference type="NCBI Taxonomy" id="35708"/>
    <lineage>
        <taxon>Eukaryota</taxon>
        <taxon>Viridiplantae</taxon>
        <taxon>Streptophyta</taxon>
        <taxon>Embryophyta</taxon>
        <taxon>Tracheophyta</taxon>
        <taxon>Spermatophyta</taxon>
        <taxon>Magnoliopsida</taxon>
        <taxon>Liliopsida</taxon>
        <taxon>Poales</taxon>
        <taxon>Poaceae</taxon>
        <taxon>PACMAD clade</taxon>
        <taxon>Arundinoideae</taxon>
        <taxon>Arundineae</taxon>
        <taxon>Arundo</taxon>
    </lineage>
</organism>
<feature type="region of interest" description="Disordered" evidence="1">
    <location>
        <begin position="1"/>
        <end position="77"/>
    </location>
</feature>
<dbReference type="EMBL" id="GBRH01195041">
    <property type="protein sequence ID" value="JAE02855.1"/>
    <property type="molecule type" value="Transcribed_RNA"/>
</dbReference>
<feature type="compositionally biased region" description="Polar residues" evidence="1">
    <location>
        <begin position="15"/>
        <end position="26"/>
    </location>
</feature>
<evidence type="ECO:0000256" key="1">
    <source>
        <dbReference type="SAM" id="MobiDB-lite"/>
    </source>
</evidence>
<dbReference type="AlphaFoldDB" id="A0A0A9EQ09"/>
<protein>
    <submittedName>
        <fullName evidence="2">Uncharacterized protein</fullName>
    </submittedName>
</protein>
<proteinExistence type="predicted"/>
<reference evidence="2" key="1">
    <citation type="submission" date="2014-09" db="EMBL/GenBank/DDBJ databases">
        <authorList>
            <person name="Magalhaes I.L.F."/>
            <person name="Oliveira U."/>
            <person name="Santos F.R."/>
            <person name="Vidigal T.H.D.A."/>
            <person name="Brescovit A.D."/>
            <person name="Santos A.J."/>
        </authorList>
    </citation>
    <scope>NUCLEOTIDE SEQUENCE</scope>
    <source>
        <tissue evidence="2">Shoot tissue taken approximately 20 cm above the soil surface</tissue>
    </source>
</reference>
<sequence length="77" mass="8004">MNSEPMARSARPQGHITSTAILDTTRSSNESSSFLLFSSRPVPAAAAPRSAPAGMPPDAASVTAGRNSPSRLWPPPM</sequence>
<evidence type="ECO:0000313" key="2">
    <source>
        <dbReference type="EMBL" id="JAE02855.1"/>
    </source>
</evidence>
<accession>A0A0A9EQ09</accession>